<organism evidence="1 2">
    <name type="scientific">Acetobacter aceti</name>
    <dbReference type="NCBI Taxonomy" id="435"/>
    <lineage>
        <taxon>Bacteria</taxon>
        <taxon>Pseudomonadati</taxon>
        <taxon>Pseudomonadota</taxon>
        <taxon>Alphaproteobacteria</taxon>
        <taxon>Acetobacterales</taxon>
        <taxon>Acetobacteraceae</taxon>
        <taxon>Acetobacter</taxon>
        <taxon>Acetobacter subgen. Acetobacter</taxon>
    </lineage>
</organism>
<gene>
    <name evidence="1" type="ORF">AAJCM20276_13940</name>
</gene>
<dbReference type="RefSeq" id="WP_099348486.1">
    <property type="nucleotide sequence ID" value="NZ_AP023326.1"/>
</dbReference>
<proteinExistence type="predicted"/>
<accession>A0A6S6PII2</accession>
<dbReference type="InterPro" id="IPR011990">
    <property type="entry name" value="TPR-like_helical_dom_sf"/>
</dbReference>
<name>A0A6S6PII2_ACEAC</name>
<dbReference type="AlphaFoldDB" id="A0A6S6PII2"/>
<reference evidence="1 2" key="1">
    <citation type="submission" date="2020-07" db="EMBL/GenBank/DDBJ databases">
        <title>Complete Genome Sequence of an acetic acid bacterium, Acetobacter aceti JCM20276.</title>
        <authorList>
            <person name="Hirose Y."/>
            <person name="Mihara H."/>
        </authorList>
    </citation>
    <scope>NUCLEOTIDE SEQUENCE [LARGE SCALE GENOMIC DNA]</scope>
    <source>
        <strain evidence="1 2">JCM20276</strain>
    </source>
</reference>
<dbReference type="Gene3D" id="1.25.40.10">
    <property type="entry name" value="Tetratricopeptide repeat domain"/>
    <property type="match status" value="1"/>
</dbReference>
<protein>
    <recommendedName>
        <fullName evidence="3">Tetratricopeptide repeat protein</fullName>
    </recommendedName>
</protein>
<evidence type="ECO:0000313" key="1">
    <source>
        <dbReference type="EMBL" id="BCI66770.1"/>
    </source>
</evidence>
<sequence>MTLLSKKTLSGPEQWKEHLRTDGQAALRALLDGTASLGRLSAVEPEDAVAALLGSGSDSPELTVALDAGCMKLLEVFEATLLQQTGRMFQIELLKLTTLLTIIRRVLPERTVTDLRERYALWSGFFDNFVMDRGLDLRREYFRILALSQDIVAKHRPPAARQLMPLWLSICAESGDFGRYDGSYLRVALIGLRRLPLGDRFDANEEFALQGLARWAVAQRPSNEAFEQEWRPLQDNFPRDITFWQPRVQAVIKAAETELSERTKPTQFKETTFSVAGWWRADVGLSSIGRNNRNATVQKPPERWPREQIMEKIKTGRSLSDLEPEITRLMKDHERYADRTGDVFYLVRTACNIAKTLLRATQRREKVQDGRCALSLAALALEYDPVNVYAWSHIRDALLASGRLADAELVGWEAIRRFPENCQWRSHLAAILAEHSNQVHQAEALLRDAMRIFPKDAPVRNQLATILADDLGRFKDAREILEDTIISDEATPILLRKLSQHRKLRRIKTRTPSLITDSNQLSLPAAAARRQLFLHEAKLATEADIRSFLATAQHDSYVTYVAQRVGVADLPIQTTFALAFDDALRRADPSALKALVAWSRPMERALVKQAIAMSEGRIIAFPQPEFYTGNRERLQDLAQALRHNQRNRPSSMSLLNEFSASALSTGIKLTQRILEPAAA</sequence>
<dbReference type="Proteomes" id="UP000515220">
    <property type="component" value="Chromosome"/>
</dbReference>
<dbReference type="SUPFAM" id="SSF48452">
    <property type="entry name" value="TPR-like"/>
    <property type="match status" value="1"/>
</dbReference>
<dbReference type="EMBL" id="AP023326">
    <property type="protein sequence ID" value="BCI66770.1"/>
    <property type="molecule type" value="Genomic_DNA"/>
</dbReference>
<evidence type="ECO:0000313" key="2">
    <source>
        <dbReference type="Proteomes" id="UP000515220"/>
    </source>
</evidence>
<evidence type="ECO:0008006" key="3">
    <source>
        <dbReference type="Google" id="ProtNLM"/>
    </source>
</evidence>